<dbReference type="InterPro" id="IPR045152">
    <property type="entry name" value="EDC4-like"/>
</dbReference>
<dbReference type="InterPro" id="IPR044938">
    <property type="entry name" value="EDC4_C_sf"/>
</dbReference>
<dbReference type="AlphaFoldDB" id="A0A2V0P8F5"/>
<dbReference type="InterPro" id="IPR015943">
    <property type="entry name" value="WD40/YVTN_repeat-like_dom_sf"/>
</dbReference>
<keyword evidence="2" id="KW-0963">Cytoplasm</keyword>
<dbReference type="Gene3D" id="2.130.10.10">
    <property type="entry name" value="YVTN repeat-like/Quinoprotein amine dehydrogenase"/>
    <property type="match status" value="1"/>
</dbReference>
<evidence type="ECO:0000313" key="8">
    <source>
        <dbReference type="Proteomes" id="UP000247498"/>
    </source>
</evidence>
<feature type="region of interest" description="Disordered" evidence="5">
    <location>
        <begin position="555"/>
        <end position="720"/>
    </location>
</feature>
<proteinExistence type="predicted"/>
<feature type="compositionally biased region" description="Gly residues" evidence="5">
    <location>
        <begin position="705"/>
        <end position="714"/>
    </location>
</feature>
<dbReference type="InParanoid" id="A0A2V0P8F5"/>
<evidence type="ECO:0000256" key="5">
    <source>
        <dbReference type="SAM" id="MobiDB-lite"/>
    </source>
</evidence>
<evidence type="ECO:0000256" key="2">
    <source>
        <dbReference type="ARBA" id="ARBA00022490"/>
    </source>
</evidence>
<evidence type="ECO:0000313" key="7">
    <source>
        <dbReference type="EMBL" id="GBF96126.1"/>
    </source>
</evidence>
<feature type="compositionally biased region" description="Pro residues" evidence="5">
    <location>
        <begin position="641"/>
        <end position="657"/>
    </location>
</feature>
<keyword evidence="3" id="KW-0853">WD repeat</keyword>
<dbReference type="Proteomes" id="UP000247498">
    <property type="component" value="Unassembled WGS sequence"/>
</dbReference>
<reference evidence="7 8" key="1">
    <citation type="journal article" date="2018" name="Sci. Rep.">
        <title>Raphidocelis subcapitata (=Pseudokirchneriella subcapitata) provides an insight into genome evolution and environmental adaptations in the Sphaeropleales.</title>
        <authorList>
            <person name="Suzuki S."/>
            <person name="Yamaguchi H."/>
            <person name="Nakajima N."/>
            <person name="Kawachi M."/>
        </authorList>
    </citation>
    <scope>NUCLEOTIDE SEQUENCE [LARGE SCALE GENOMIC DNA]</scope>
    <source>
        <strain evidence="7 8">NIES-35</strain>
    </source>
</reference>
<feature type="compositionally biased region" description="Basic and acidic residues" evidence="5">
    <location>
        <begin position="576"/>
        <end position="597"/>
    </location>
</feature>
<dbReference type="SUPFAM" id="SSF101908">
    <property type="entry name" value="Putative isomerase YbhE"/>
    <property type="match status" value="1"/>
</dbReference>
<dbReference type="Gene3D" id="1.10.220.100">
    <property type="entry name" value="conserved c-terminal region of ge- 1"/>
    <property type="match status" value="1"/>
</dbReference>
<organism evidence="7 8">
    <name type="scientific">Raphidocelis subcapitata</name>
    <dbReference type="NCBI Taxonomy" id="307507"/>
    <lineage>
        <taxon>Eukaryota</taxon>
        <taxon>Viridiplantae</taxon>
        <taxon>Chlorophyta</taxon>
        <taxon>core chlorophytes</taxon>
        <taxon>Chlorophyceae</taxon>
        <taxon>CS clade</taxon>
        <taxon>Sphaeropleales</taxon>
        <taxon>Selenastraceae</taxon>
        <taxon>Raphidocelis</taxon>
    </lineage>
</organism>
<keyword evidence="8" id="KW-1185">Reference proteome</keyword>
<dbReference type="Pfam" id="PF21289">
    <property type="entry name" value="EDC4_C"/>
    <property type="match status" value="1"/>
</dbReference>
<accession>A0A2V0P8F5</accession>
<gene>
    <name evidence="7" type="ORF">Rsub_08874</name>
</gene>
<feature type="compositionally biased region" description="Low complexity" evidence="5">
    <location>
        <begin position="691"/>
        <end position="700"/>
    </location>
</feature>
<protein>
    <recommendedName>
        <fullName evidence="6">Enhancer of mRNA-decapping protein 4 C-terminal domain-containing protein</fullName>
    </recommendedName>
</protein>
<dbReference type="OrthoDB" id="21128at2759"/>
<comment type="caution">
    <text evidence="7">The sequence shown here is derived from an EMBL/GenBank/DDBJ whole genome shotgun (WGS) entry which is preliminary data.</text>
</comment>
<comment type="subcellular location">
    <subcellularLocation>
        <location evidence="1">Cytoplasm</location>
    </subcellularLocation>
</comment>
<sequence>MLNLLRGKKAAPAAEAAGSEDTSGSMAISSATAALAAAAAADGAPRASKRQAAGRPVAAPHAVVAVDALGPNEGGEIPVQPITVLKSDFKLSHARQITANASYIVYGLRAGQLRVINKATAGRALYKGHAAPVSDAAFFSWESNLLASVSAAGDVFVRLIVEADGEPRAAPVARAAMPAPPAAGAARLAWHPLEPRILAAASGPAVAVFMVPSEAGGPPAEGGGDFSSEPAAPSWEVALPPGRAASALAFSPAGDVLVAGDDAGGASAWALEASLAGGAAPPALSWSPHGEGGGGVGAACFLSQAGPGAPALLVTGDGTNRRLTLWRLPGAAALAGGAGAEALQTLELASSAGPGDFFCHAALSARAQLLLLANAQRKQVHALHYAPADGGPDGDAPVAAFDFISTFCVKQPVLSMAAGYEVAESEASPGQMEEHVQLYCVQPDAVQQYTLEASVCTPPDGAAAGGAAAPAPSAASAATAGPGAGAAGAVAGAPAAAGEAEAESAAPEEAAAGAAAAAEAEAVPPAVLLPSPVRLLHRDAEAAAGKEALLAAELAQQAREPSPPPMPAALAQQKQQQKEKAAAEGEPAKGKAGKEAKSAAAAAAEAAAEPAVADAPAAQQQQQQSKAKKKQQQQQQQQQQAPPPPSLAPPSGMPPLPTTLAAKAHNEKGAAASMSREASLGAADAPPRPAVAPTVAVTKLPPAPGGRGGRGGGSDDLEEGEIPPQLLAASDEIASLRREVERLTAGQSALASALRAELSDGLRAAEAGIAARLEAAVAKAGKQRGEEERRRGKELEKALAQQISQANASLLESVGRLVADTAREQARAAVQSAAATLTPALTASLSREVPAAAAGAAERAVAAALRGGALQEAVAGQFASRVAPAVEAAARQMFGQVEGAFAAWMAEARQQSAASGLASAVAQLQSVAATLQRDVSEGQRALVRLASSGGGGAPQAAAAPAAPSAQDLRARVGALLAARDYDGAFNAALSAASPELLLWTCRQVSPAALAAAEPAPLSQVCLLSLVQQLGANLAPGPDADLRLEWLTEVAPLLEPGNATTAPHLRGVLNSVMAALKALAGQLPHTDAVGRKAKLALHVVNSLLHQ</sequence>
<dbReference type="EMBL" id="BDRX01000075">
    <property type="protein sequence ID" value="GBF96126.1"/>
    <property type="molecule type" value="Genomic_DNA"/>
</dbReference>
<evidence type="ECO:0000256" key="3">
    <source>
        <dbReference type="ARBA" id="ARBA00022574"/>
    </source>
</evidence>
<feature type="region of interest" description="Disordered" evidence="5">
    <location>
        <begin position="1"/>
        <end position="23"/>
    </location>
</feature>
<dbReference type="PANTHER" id="PTHR15598:SF5">
    <property type="entry name" value="ENHANCER OF MRNA-DECAPPING PROTEIN 4"/>
    <property type="match status" value="1"/>
</dbReference>
<dbReference type="InterPro" id="IPR049404">
    <property type="entry name" value="EDC4_C"/>
</dbReference>
<dbReference type="GO" id="GO:0031087">
    <property type="term" value="P:deadenylation-independent decapping of nuclear-transcribed mRNA"/>
    <property type="evidence" value="ECO:0007669"/>
    <property type="project" value="InterPro"/>
</dbReference>
<feature type="compositionally biased region" description="Low complexity" evidence="5">
    <location>
        <begin position="598"/>
        <end position="625"/>
    </location>
</feature>
<feature type="domain" description="Enhancer of mRNA-decapping protein 4 C-terminal" evidence="6">
    <location>
        <begin position="974"/>
        <end position="1086"/>
    </location>
</feature>
<keyword evidence="4" id="KW-0677">Repeat</keyword>
<dbReference type="GO" id="GO:0000932">
    <property type="term" value="C:P-body"/>
    <property type="evidence" value="ECO:0007669"/>
    <property type="project" value="TreeGrafter"/>
</dbReference>
<evidence type="ECO:0000256" key="1">
    <source>
        <dbReference type="ARBA" id="ARBA00004496"/>
    </source>
</evidence>
<dbReference type="FunCoup" id="A0A2V0P8F5">
    <property type="interactions" value="2092"/>
</dbReference>
<evidence type="ECO:0000256" key="4">
    <source>
        <dbReference type="ARBA" id="ARBA00022737"/>
    </source>
</evidence>
<evidence type="ECO:0000259" key="6">
    <source>
        <dbReference type="Pfam" id="PF21289"/>
    </source>
</evidence>
<feature type="region of interest" description="Disordered" evidence="5">
    <location>
        <begin position="461"/>
        <end position="489"/>
    </location>
</feature>
<dbReference type="STRING" id="307507.A0A2V0P8F5"/>
<dbReference type="PANTHER" id="PTHR15598">
    <property type="entry name" value="ENHANCER OF MRNA-DECAPPING PROTEIN 4"/>
    <property type="match status" value="1"/>
</dbReference>
<name>A0A2V0P8F5_9CHLO</name>